<organism evidence="2 3">
    <name type="scientific">Streptomyces hebeiensis</name>
    <dbReference type="NCBI Taxonomy" id="229486"/>
    <lineage>
        <taxon>Bacteria</taxon>
        <taxon>Bacillati</taxon>
        <taxon>Actinomycetota</taxon>
        <taxon>Actinomycetes</taxon>
        <taxon>Kitasatosporales</taxon>
        <taxon>Streptomycetaceae</taxon>
        <taxon>Streptomyces</taxon>
    </lineage>
</organism>
<proteinExistence type="predicted"/>
<dbReference type="Proteomes" id="UP001501371">
    <property type="component" value="Unassembled WGS sequence"/>
</dbReference>
<comment type="caution">
    <text evidence="2">The sequence shown here is derived from an EMBL/GenBank/DDBJ whole genome shotgun (WGS) entry which is preliminary data.</text>
</comment>
<evidence type="ECO:0000313" key="2">
    <source>
        <dbReference type="EMBL" id="GAA1177903.1"/>
    </source>
</evidence>
<feature type="compositionally biased region" description="Basic and acidic residues" evidence="1">
    <location>
        <begin position="33"/>
        <end position="44"/>
    </location>
</feature>
<keyword evidence="3" id="KW-1185">Reference proteome</keyword>
<name>A0ABN1UYZ8_9ACTN</name>
<feature type="region of interest" description="Disordered" evidence="1">
    <location>
        <begin position="23"/>
        <end position="69"/>
    </location>
</feature>
<evidence type="ECO:0000313" key="3">
    <source>
        <dbReference type="Proteomes" id="UP001501371"/>
    </source>
</evidence>
<sequence>MGGAMADSFCSSVRACVCKCVGGGRTTRSAGVPEKRAEPEDPKNPKKTRKASRVIRNGVRTVPDSVPSV</sequence>
<gene>
    <name evidence="2" type="ORF">GCM10009654_38960</name>
</gene>
<dbReference type="EMBL" id="BAAAKV010000034">
    <property type="protein sequence ID" value="GAA1177903.1"/>
    <property type="molecule type" value="Genomic_DNA"/>
</dbReference>
<protein>
    <submittedName>
        <fullName evidence="2">Uncharacterized protein</fullName>
    </submittedName>
</protein>
<evidence type="ECO:0000256" key="1">
    <source>
        <dbReference type="SAM" id="MobiDB-lite"/>
    </source>
</evidence>
<accession>A0ABN1UYZ8</accession>
<reference evidence="2 3" key="1">
    <citation type="journal article" date="2019" name="Int. J. Syst. Evol. Microbiol.">
        <title>The Global Catalogue of Microorganisms (GCM) 10K type strain sequencing project: providing services to taxonomists for standard genome sequencing and annotation.</title>
        <authorList>
            <consortium name="The Broad Institute Genomics Platform"/>
            <consortium name="The Broad Institute Genome Sequencing Center for Infectious Disease"/>
            <person name="Wu L."/>
            <person name="Ma J."/>
        </authorList>
    </citation>
    <scope>NUCLEOTIDE SEQUENCE [LARGE SCALE GENOMIC DNA]</scope>
    <source>
        <strain evidence="2 3">JCM 12696</strain>
    </source>
</reference>